<reference evidence="4" key="1">
    <citation type="journal article" date="2019" name="Int. J. Syst. Evol. Microbiol.">
        <title>The Global Catalogue of Microorganisms (GCM) 10K type strain sequencing project: providing services to taxonomists for standard genome sequencing and annotation.</title>
        <authorList>
            <consortium name="The Broad Institute Genomics Platform"/>
            <consortium name="The Broad Institute Genome Sequencing Center for Infectious Disease"/>
            <person name="Wu L."/>
            <person name="Ma J."/>
        </authorList>
    </citation>
    <scope>NUCLEOTIDE SEQUENCE [LARGE SCALE GENOMIC DNA]</scope>
    <source>
        <strain evidence="4">CECT 8010</strain>
    </source>
</reference>
<dbReference type="InterPro" id="IPR057727">
    <property type="entry name" value="WCX_dom"/>
</dbReference>
<sequence length="305" mass="35773">MSKRAFISRYLLILKKLQAKPYCSFEELESYLSRQFQQMQLMDEAIELAFSKRTFQRDCREIYNLFGVQIDYSTKDKGYYINKTQQENKHAQRLIEEFEIINALSLANDAAPYIYLDNRQPQGTDNLFGLLHAIKTKVQIQFYYQKFWEDKPTKRTVEPYALKEFKNRWYLLAKNMGDGIVKSFALDRLTQLSFTNKPFTSTPNFDITAHYQYSFGIISPDDATPQTIVLSLDAYQGKYIKTLPLHHTQQILIDNDEELQIQLTLHITHDFVMELLSLGAQVKVLQPRALIDELKAAYQEALQQY</sequence>
<feature type="domain" description="WYL" evidence="1">
    <location>
        <begin position="129"/>
        <end position="192"/>
    </location>
</feature>
<accession>A0ABV8PWK7</accession>
<evidence type="ECO:0000259" key="1">
    <source>
        <dbReference type="Pfam" id="PF13280"/>
    </source>
</evidence>
<dbReference type="Pfam" id="PF25583">
    <property type="entry name" value="WCX"/>
    <property type="match status" value="1"/>
</dbReference>
<dbReference type="InterPro" id="IPR026881">
    <property type="entry name" value="WYL_dom"/>
</dbReference>
<dbReference type="Pfam" id="PF13280">
    <property type="entry name" value="WYL"/>
    <property type="match status" value="1"/>
</dbReference>
<keyword evidence="4" id="KW-1185">Reference proteome</keyword>
<dbReference type="InterPro" id="IPR051534">
    <property type="entry name" value="CBASS_pafABC_assoc_protein"/>
</dbReference>
<feature type="domain" description="WCX" evidence="2">
    <location>
        <begin position="225"/>
        <end position="302"/>
    </location>
</feature>
<dbReference type="Proteomes" id="UP001595906">
    <property type="component" value="Unassembled WGS sequence"/>
</dbReference>
<dbReference type="RefSeq" id="WP_379012724.1">
    <property type="nucleotide sequence ID" value="NZ_JBHSDC010000003.1"/>
</dbReference>
<dbReference type="EMBL" id="JBHSDC010000003">
    <property type="protein sequence ID" value="MFC4231322.1"/>
    <property type="molecule type" value="Genomic_DNA"/>
</dbReference>
<evidence type="ECO:0000313" key="3">
    <source>
        <dbReference type="EMBL" id="MFC4231322.1"/>
    </source>
</evidence>
<organism evidence="3 4">
    <name type="scientific">Parasediminibacterium paludis</name>
    <dbReference type="NCBI Taxonomy" id="908966"/>
    <lineage>
        <taxon>Bacteria</taxon>
        <taxon>Pseudomonadati</taxon>
        <taxon>Bacteroidota</taxon>
        <taxon>Chitinophagia</taxon>
        <taxon>Chitinophagales</taxon>
        <taxon>Chitinophagaceae</taxon>
        <taxon>Parasediminibacterium</taxon>
    </lineage>
</organism>
<protein>
    <submittedName>
        <fullName evidence="3">Helix-turn-helix transcriptional regulator</fullName>
    </submittedName>
</protein>
<gene>
    <name evidence="3" type="ORF">ACFOW1_05435</name>
</gene>
<dbReference type="PROSITE" id="PS52050">
    <property type="entry name" value="WYL"/>
    <property type="match status" value="1"/>
</dbReference>
<name>A0ABV8PWK7_9BACT</name>
<evidence type="ECO:0000313" key="4">
    <source>
        <dbReference type="Proteomes" id="UP001595906"/>
    </source>
</evidence>
<dbReference type="PANTHER" id="PTHR34580:SF9">
    <property type="entry name" value="SLL5097 PROTEIN"/>
    <property type="match status" value="1"/>
</dbReference>
<proteinExistence type="predicted"/>
<comment type="caution">
    <text evidence="3">The sequence shown here is derived from an EMBL/GenBank/DDBJ whole genome shotgun (WGS) entry which is preliminary data.</text>
</comment>
<evidence type="ECO:0000259" key="2">
    <source>
        <dbReference type="Pfam" id="PF25583"/>
    </source>
</evidence>
<dbReference type="PANTHER" id="PTHR34580">
    <property type="match status" value="1"/>
</dbReference>